<dbReference type="AlphaFoldDB" id="A0A2U1PIX6"/>
<sequence>MLPKVKLNFVGFTGQVALPGVTRELPDEHAEITLKYYASGIRCTRVKNAPLHASATWYLQNIVPVMERASATENPYAIHATIVGTLADSKEAITGVLAYCG</sequence>
<keyword evidence="1" id="KW-0808">Transferase</keyword>
<name>A0A2U1PIX6_ARTAN</name>
<dbReference type="OrthoDB" id="10592981at2759"/>
<accession>A0A2U1PIX6</accession>
<organism evidence="1 2">
    <name type="scientific">Artemisia annua</name>
    <name type="common">Sweet wormwood</name>
    <dbReference type="NCBI Taxonomy" id="35608"/>
    <lineage>
        <taxon>Eukaryota</taxon>
        <taxon>Viridiplantae</taxon>
        <taxon>Streptophyta</taxon>
        <taxon>Embryophyta</taxon>
        <taxon>Tracheophyta</taxon>
        <taxon>Spermatophyta</taxon>
        <taxon>Magnoliopsida</taxon>
        <taxon>eudicotyledons</taxon>
        <taxon>Gunneridae</taxon>
        <taxon>Pentapetalae</taxon>
        <taxon>asterids</taxon>
        <taxon>campanulids</taxon>
        <taxon>Asterales</taxon>
        <taxon>Asteraceae</taxon>
        <taxon>Asteroideae</taxon>
        <taxon>Anthemideae</taxon>
        <taxon>Artemisiinae</taxon>
        <taxon>Artemisia</taxon>
    </lineage>
</organism>
<protein>
    <submittedName>
        <fullName evidence="1">O-fucosyltransferase family protein</fullName>
    </submittedName>
</protein>
<dbReference type="Proteomes" id="UP000245207">
    <property type="component" value="Unassembled WGS sequence"/>
</dbReference>
<keyword evidence="1" id="KW-0328">Glycosyltransferase</keyword>
<dbReference type="STRING" id="35608.A0A2U1PIX6"/>
<comment type="caution">
    <text evidence="1">The sequence shown here is derived from an EMBL/GenBank/DDBJ whole genome shotgun (WGS) entry which is preliminary data.</text>
</comment>
<proteinExistence type="predicted"/>
<evidence type="ECO:0000313" key="2">
    <source>
        <dbReference type="Proteomes" id="UP000245207"/>
    </source>
</evidence>
<dbReference type="EMBL" id="PKPP01001094">
    <property type="protein sequence ID" value="PWA85710.1"/>
    <property type="molecule type" value="Genomic_DNA"/>
</dbReference>
<reference evidence="1 2" key="1">
    <citation type="journal article" date="2018" name="Mol. Plant">
        <title>The genome of Artemisia annua provides insight into the evolution of Asteraceae family and artemisinin biosynthesis.</title>
        <authorList>
            <person name="Shen Q."/>
            <person name="Zhang L."/>
            <person name="Liao Z."/>
            <person name="Wang S."/>
            <person name="Yan T."/>
            <person name="Shi P."/>
            <person name="Liu M."/>
            <person name="Fu X."/>
            <person name="Pan Q."/>
            <person name="Wang Y."/>
            <person name="Lv Z."/>
            <person name="Lu X."/>
            <person name="Zhang F."/>
            <person name="Jiang W."/>
            <person name="Ma Y."/>
            <person name="Chen M."/>
            <person name="Hao X."/>
            <person name="Li L."/>
            <person name="Tang Y."/>
            <person name="Lv G."/>
            <person name="Zhou Y."/>
            <person name="Sun X."/>
            <person name="Brodelius P.E."/>
            <person name="Rose J.K.C."/>
            <person name="Tang K."/>
        </authorList>
    </citation>
    <scope>NUCLEOTIDE SEQUENCE [LARGE SCALE GENOMIC DNA]</scope>
    <source>
        <strain evidence="2">cv. Huhao1</strain>
        <tissue evidence="1">Leaf</tissue>
    </source>
</reference>
<gene>
    <name evidence="1" type="ORF">CTI12_AA147000</name>
</gene>
<evidence type="ECO:0000313" key="1">
    <source>
        <dbReference type="EMBL" id="PWA85710.1"/>
    </source>
</evidence>
<dbReference type="GO" id="GO:0016757">
    <property type="term" value="F:glycosyltransferase activity"/>
    <property type="evidence" value="ECO:0007669"/>
    <property type="project" value="UniProtKB-KW"/>
</dbReference>
<keyword evidence="2" id="KW-1185">Reference proteome</keyword>